<comment type="caution">
    <text evidence="1">The sequence shown here is derived from an EMBL/GenBank/DDBJ whole genome shotgun (WGS) entry which is preliminary data.</text>
</comment>
<evidence type="ECO:0000313" key="2">
    <source>
        <dbReference type="Proteomes" id="UP001165960"/>
    </source>
</evidence>
<dbReference type="Proteomes" id="UP001165960">
    <property type="component" value="Unassembled WGS sequence"/>
</dbReference>
<dbReference type="EMBL" id="QTSX02007137">
    <property type="protein sequence ID" value="KAJ9050793.1"/>
    <property type="molecule type" value="Genomic_DNA"/>
</dbReference>
<name>A0ACC2RL12_9FUNG</name>
<organism evidence="1 2">
    <name type="scientific">Entomophthora muscae</name>
    <dbReference type="NCBI Taxonomy" id="34485"/>
    <lineage>
        <taxon>Eukaryota</taxon>
        <taxon>Fungi</taxon>
        <taxon>Fungi incertae sedis</taxon>
        <taxon>Zoopagomycota</taxon>
        <taxon>Entomophthoromycotina</taxon>
        <taxon>Entomophthoromycetes</taxon>
        <taxon>Entomophthorales</taxon>
        <taxon>Entomophthoraceae</taxon>
        <taxon>Entomophthora</taxon>
    </lineage>
</organism>
<protein>
    <submittedName>
        <fullName evidence="1">Aquaporin-9</fullName>
    </submittedName>
</protein>
<proteinExistence type="predicted"/>
<sequence>MDSDFSKEDQRKTLVPDITAINILDLDQCESKPLPSLAKPFLFGVREYLAEFVGTLLLVLFGDGAVAQTTINPAAAGSGYLSINLGFAFGLTCAIFVAGPISGAHLNPAVTLAQVLVRKFPLKKVIGYMLAQVLGAFAASALVYLIYWPAFSALDGGVRQVTGSEATAGIFATYPNPNAPNFNSFITESIITAVFILCILAITDPRSKTPFHVGALAIGLTIGVVGLSLGVMTGYALNPARDFGPRLFTAVAGWGVETFTASDYYFWVPILGPFLGGALAALLYSPFVYAE</sequence>
<gene>
    <name evidence="1" type="primary">AQP9</name>
    <name evidence="1" type="ORF">DSO57_1011000</name>
</gene>
<accession>A0ACC2RL12</accession>
<reference evidence="1" key="1">
    <citation type="submission" date="2022-04" db="EMBL/GenBank/DDBJ databases">
        <title>Genome of the entomopathogenic fungus Entomophthora muscae.</title>
        <authorList>
            <person name="Elya C."/>
            <person name="Lovett B.R."/>
            <person name="Lee E."/>
            <person name="Macias A.M."/>
            <person name="Hajek A.E."/>
            <person name="De Bivort B.L."/>
            <person name="Kasson M.T."/>
            <person name="De Fine Licht H.H."/>
            <person name="Stajich J.E."/>
        </authorList>
    </citation>
    <scope>NUCLEOTIDE SEQUENCE</scope>
    <source>
        <strain evidence="1">Berkeley</strain>
    </source>
</reference>
<keyword evidence="2" id="KW-1185">Reference proteome</keyword>
<evidence type="ECO:0000313" key="1">
    <source>
        <dbReference type="EMBL" id="KAJ9050793.1"/>
    </source>
</evidence>